<evidence type="ECO:0000313" key="3">
    <source>
        <dbReference type="EMBL" id="OQV14724.1"/>
    </source>
</evidence>
<dbReference type="SUPFAM" id="SSF56672">
    <property type="entry name" value="DNA/RNA polymerases"/>
    <property type="match status" value="1"/>
</dbReference>
<keyword evidence="4" id="KW-1185">Reference proteome</keyword>
<dbReference type="OrthoDB" id="10062389at2759"/>
<name>A0A1W0WHP4_HYPEX</name>
<proteinExistence type="predicted"/>
<organism evidence="3 4">
    <name type="scientific">Hypsibius exemplaris</name>
    <name type="common">Freshwater tardigrade</name>
    <dbReference type="NCBI Taxonomy" id="2072580"/>
    <lineage>
        <taxon>Eukaryota</taxon>
        <taxon>Metazoa</taxon>
        <taxon>Ecdysozoa</taxon>
        <taxon>Tardigrada</taxon>
        <taxon>Eutardigrada</taxon>
        <taxon>Parachela</taxon>
        <taxon>Hypsibioidea</taxon>
        <taxon>Hypsibiidae</taxon>
        <taxon>Hypsibius</taxon>
    </lineage>
</organism>
<gene>
    <name evidence="3" type="ORF">BV898_11096</name>
</gene>
<comment type="caution">
    <text evidence="3">The sequence shown here is derived from an EMBL/GenBank/DDBJ whole genome shotgun (WGS) entry which is preliminary data.</text>
</comment>
<dbReference type="InterPro" id="IPR043502">
    <property type="entry name" value="DNA/RNA_pol_sf"/>
</dbReference>
<dbReference type="PANTHER" id="PTHR33332">
    <property type="entry name" value="REVERSE TRANSCRIPTASE DOMAIN-CONTAINING PROTEIN"/>
    <property type="match status" value="1"/>
</dbReference>
<evidence type="ECO:0000259" key="2">
    <source>
        <dbReference type="PROSITE" id="PS50878"/>
    </source>
</evidence>
<dbReference type="InterPro" id="IPR000477">
    <property type="entry name" value="RT_dom"/>
</dbReference>
<evidence type="ECO:0000256" key="1">
    <source>
        <dbReference type="SAM" id="MobiDB-lite"/>
    </source>
</evidence>
<protein>
    <recommendedName>
        <fullName evidence="2">Reverse transcriptase domain-containing protein</fullName>
    </recommendedName>
</protein>
<dbReference type="Pfam" id="PF00078">
    <property type="entry name" value="RVT_1"/>
    <property type="match status" value="1"/>
</dbReference>
<reference evidence="4" key="1">
    <citation type="submission" date="2017-01" db="EMBL/GenBank/DDBJ databases">
        <title>Comparative genomics of anhydrobiosis in the tardigrade Hypsibius dujardini.</title>
        <authorList>
            <person name="Yoshida Y."/>
            <person name="Koutsovoulos G."/>
            <person name="Laetsch D."/>
            <person name="Stevens L."/>
            <person name="Kumar S."/>
            <person name="Horikawa D."/>
            <person name="Ishino K."/>
            <person name="Komine S."/>
            <person name="Tomita M."/>
            <person name="Blaxter M."/>
            <person name="Arakawa K."/>
        </authorList>
    </citation>
    <scope>NUCLEOTIDE SEQUENCE [LARGE SCALE GENOMIC DNA]</scope>
    <source>
        <strain evidence="4">Z151</strain>
    </source>
</reference>
<dbReference type="EMBL" id="MTYJ01000100">
    <property type="protein sequence ID" value="OQV14724.1"/>
    <property type="molecule type" value="Genomic_DNA"/>
</dbReference>
<dbReference type="PROSITE" id="PS50878">
    <property type="entry name" value="RT_POL"/>
    <property type="match status" value="1"/>
</dbReference>
<feature type="domain" description="Reverse transcriptase" evidence="2">
    <location>
        <begin position="1"/>
        <end position="176"/>
    </location>
</feature>
<sequence length="364" mass="40606">MDNGGVTAVAFLDLRKAFDSVCHTTLLHKLQAVGVDHTALAWFHSYLTDRCKRVQTEAGLSDLLPTTSGVPQGTVLGPLPFSLYVNEMLLISPADLENCEAECFADDTTVEASGKTAEEVVVRLNASLHRISTELASLRLPTNAAKTKWDEQFKAIQRNATFGIAKFNRAKGGLSIQQRVSLYHALIQPHFDFCCVVWSAAKSTLRKKVATTQRKAIRALTNYQEHVTPELFARLGISHVFERWRQKEAVWLYQIISTKSKIPPYMRDLVVIKDLSSIYNLRRPKRVEAETSKTKAMITQQSGGHFCMDLSAISILRIAGEDYLRAMGFVNVDARALLRKYRGKRRKPAQDLPSQGSGDTAPKA</sequence>
<evidence type="ECO:0000313" key="4">
    <source>
        <dbReference type="Proteomes" id="UP000192578"/>
    </source>
</evidence>
<feature type="region of interest" description="Disordered" evidence="1">
    <location>
        <begin position="345"/>
        <end position="364"/>
    </location>
</feature>
<dbReference type="Proteomes" id="UP000192578">
    <property type="component" value="Unassembled WGS sequence"/>
</dbReference>
<dbReference type="AlphaFoldDB" id="A0A1W0WHP4"/>
<accession>A0A1W0WHP4</accession>